<dbReference type="InterPro" id="IPR032675">
    <property type="entry name" value="LRR_dom_sf"/>
</dbReference>
<name>A0A0D7BEN2_9AGAR</name>
<keyword evidence="2" id="KW-1185">Reference proteome</keyword>
<dbReference type="Gene3D" id="3.80.10.10">
    <property type="entry name" value="Ribonuclease Inhibitor"/>
    <property type="match status" value="1"/>
</dbReference>
<dbReference type="AlphaFoldDB" id="A0A0D7BEN2"/>
<organism evidence="1 2">
    <name type="scientific">Cylindrobasidium torrendii FP15055 ss-10</name>
    <dbReference type="NCBI Taxonomy" id="1314674"/>
    <lineage>
        <taxon>Eukaryota</taxon>
        <taxon>Fungi</taxon>
        <taxon>Dikarya</taxon>
        <taxon>Basidiomycota</taxon>
        <taxon>Agaricomycotina</taxon>
        <taxon>Agaricomycetes</taxon>
        <taxon>Agaricomycetidae</taxon>
        <taxon>Agaricales</taxon>
        <taxon>Marasmiineae</taxon>
        <taxon>Physalacriaceae</taxon>
        <taxon>Cylindrobasidium</taxon>
    </lineage>
</organism>
<evidence type="ECO:0008006" key="3">
    <source>
        <dbReference type="Google" id="ProtNLM"/>
    </source>
</evidence>
<protein>
    <recommendedName>
        <fullName evidence="3">F-box domain-containing protein</fullName>
    </recommendedName>
</protein>
<gene>
    <name evidence="1" type="ORF">CYLTODRAFT_443024</name>
</gene>
<reference evidence="1 2" key="1">
    <citation type="journal article" date="2015" name="Fungal Genet. Biol.">
        <title>Evolution of novel wood decay mechanisms in Agaricales revealed by the genome sequences of Fistulina hepatica and Cylindrobasidium torrendii.</title>
        <authorList>
            <person name="Floudas D."/>
            <person name="Held B.W."/>
            <person name="Riley R."/>
            <person name="Nagy L.G."/>
            <person name="Koehler G."/>
            <person name="Ransdell A.S."/>
            <person name="Younus H."/>
            <person name="Chow J."/>
            <person name="Chiniquy J."/>
            <person name="Lipzen A."/>
            <person name="Tritt A."/>
            <person name="Sun H."/>
            <person name="Haridas S."/>
            <person name="LaButti K."/>
            <person name="Ohm R.A."/>
            <person name="Kues U."/>
            <person name="Blanchette R.A."/>
            <person name="Grigoriev I.V."/>
            <person name="Minto R.E."/>
            <person name="Hibbett D.S."/>
        </authorList>
    </citation>
    <scope>NUCLEOTIDE SEQUENCE [LARGE SCALE GENOMIC DNA]</scope>
    <source>
        <strain evidence="1 2">FP15055 ss-10</strain>
    </source>
</reference>
<proteinExistence type="predicted"/>
<dbReference type="EMBL" id="KN880493">
    <property type="protein sequence ID" value="KIY68958.1"/>
    <property type="molecule type" value="Genomic_DNA"/>
</dbReference>
<sequence length="364" mass="41193">MSTPGDSIKRTSSVSNAESIPAIKRQRILPPTEAVNLVDIPPELLLLILGYVYDSMNPWDFIESSVFGSIITAKTLRDVDWEQVVTTLKNNGRVRDFVPCHFILFIPEIPDSEYFALQQGSFVGDLLKDTIDILAMMTQLTSFSLIAKDGKVQQIIPQEFRHKLFPGINDLFLALKVYTHTPQLADLLQSFPRLKQLSTGSCDIPWELNENIFAAIVDHCPELEYLKGLGSDAIDESDTFVVSFKSSNRSHTSLRYLAVAYQFHVSWDEADSIQLKFGHLEIFPSLLELHVQVTMEERDTQTGWRDTAAIKEFRENATTFLTSQLERKKAMNRIEGKGETELVASLNITNKEDPGVFIEEKMCL</sequence>
<evidence type="ECO:0000313" key="1">
    <source>
        <dbReference type="EMBL" id="KIY68958.1"/>
    </source>
</evidence>
<accession>A0A0D7BEN2</accession>
<evidence type="ECO:0000313" key="2">
    <source>
        <dbReference type="Proteomes" id="UP000054007"/>
    </source>
</evidence>
<dbReference type="Proteomes" id="UP000054007">
    <property type="component" value="Unassembled WGS sequence"/>
</dbReference>